<gene>
    <name evidence="1" type="ORF">METZ01_LOCUS112392</name>
</gene>
<evidence type="ECO:0000313" key="1">
    <source>
        <dbReference type="EMBL" id="SVA59538.1"/>
    </source>
</evidence>
<sequence length="413" mass="46046">MYFFRFSLILTGLIVISVFNWQCAEEPIVADLSHLSQTADTLTLHSITGFTYQVPPEIGSIKRLYVGTKGELYFPFTFLTIHSYGSDGTGWDSLLDTAITIDSVFFKVYSNDSLLSSDIGVHLYFLPDSFFSELESNYIDYPSFSFSQWADLDRPSISQVIDTTDTAQTYAETVLSWEISEILPTLMDTTDSNLVRTFGIGFPENLDSTFLEIYSREYSSGSQDPKIEVYYRQEMYVASESSPIDTLMKTFYTVGDLSIVYPGEGYDVLPGEIAVSQGKGFRSIVNIPFDSLTLPEFSLIRSAKLILKQGSDTTDAFGIAMQPLSEGLDTTETIFDNDPYQELGAYSSSSTIVDGKFEISLKSFLQSILMVDTLKNVGMKLSSGLSSDLFETARFDLFSDTDPARVEILYVAP</sequence>
<evidence type="ECO:0008006" key="2">
    <source>
        <dbReference type="Google" id="ProtNLM"/>
    </source>
</evidence>
<reference evidence="1" key="1">
    <citation type="submission" date="2018-05" db="EMBL/GenBank/DDBJ databases">
        <authorList>
            <person name="Lanie J.A."/>
            <person name="Ng W.-L."/>
            <person name="Kazmierczak K.M."/>
            <person name="Andrzejewski T.M."/>
            <person name="Davidsen T.M."/>
            <person name="Wayne K.J."/>
            <person name="Tettelin H."/>
            <person name="Glass J.I."/>
            <person name="Rusch D."/>
            <person name="Podicherti R."/>
            <person name="Tsui H.-C.T."/>
            <person name="Winkler M.E."/>
        </authorList>
    </citation>
    <scope>NUCLEOTIDE SEQUENCE</scope>
</reference>
<dbReference type="AlphaFoldDB" id="A0A381X4H3"/>
<proteinExistence type="predicted"/>
<dbReference type="EMBL" id="UINC01013850">
    <property type="protein sequence ID" value="SVA59538.1"/>
    <property type="molecule type" value="Genomic_DNA"/>
</dbReference>
<accession>A0A381X4H3</accession>
<organism evidence="1">
    <name type="scientific">marine metagenome</name>
    <dbReference type="NCBI Taxonomy" id="408172"/>
    <lineage>
        <taxon>unclassified sequences</taxon>
        <taxon>metagenomes</taxon>
        <taxon>ecological metagenomes</taxon>
    </lineage>
</organism>
<protein>
    <recommendedName>
        <fullName evidence="2">DUF4270 family protein</fullName>
    </recommendedName>
</protein>
<name>A0A381X4H3_9ZZZZ</name>